<dbReference type="OrthoDB" id="9807195at2"/>
<comment type="caution">
    <text evidence="5">The sequence shown here is derived from an EMBL/GenBank/DDBJ whole genome shotgun (WGS) entry which is preliminary data.</text>
</comment>
<organism evidence="5 6">
    <name type="scientific">Mesobacillus campisalis</name>
    <dbReference type="NCBI Taxonomy" id="1408103"/>
    <lineage>
        <taxon>Bacteria</taxon>
        <taxon>Bacillati</taxon>
        <taxon>Bacillota</taxon>
        <taxon>Bacilli</taxon>
        <taxon>Bacillales</taxon>
        <taxon>Bacillaceae</taxon>
        <taxon>Mesobacillus</taxon>
    </lineage>
</organism>
<dbReference type="PATRIC" id="fig|1408103.3.peg.281"/>
<proteinExistence type="inferred from homology"/>
<accession>A0A0M2SZE9</accession>
<sequence>MTRKIAVIDIGSNSFRLVIYHVKQGRFYEEAKNFKVTARLQTFLNDQQILNDEGVKVLLNTLTDFKEIIEANHVSEVVLAATATLRQSRNHDEILNLISDKLGLKVDLLSGEREAYYGLLSVIHSTYLESGITIDIGGGSTEITLFKNRKMIHSISLPFGALSLTKMFVENCVPTMEELNKLNDFLSAHLKELVWLKNCRLPVIGIGGSARTVAKIHKEVNNYPLSTIHLYEMDVYDLDSISAHLQSLSYDSLQQVPGLSKDRADLIIPAIQVFTVVARMVEAPFFQVSLKGIRDGILLEQLAVNENEPVDSNQLIEKNFLKLCLDYSVDLNARVRVAKTALLIAKAMNSKGIAEISKEDMKDLQFSSYVYKIGSYIDSRFAHNHTFYILSNQSMDGLPHQKQVKMALIASYQSKNSFKQTRKLFKDWFTKEEKDKIKLLAAILKFAYAVNDTNRNIIKSIDLEKNNEGIKIVIHCGDENWFVEQLLAEAQLKHLENALKKKWSMEFKLLNRMI</sequence>
<comment type="similarity">
    <text evidence="1">Belongs to the GppA/Ppx family.</text>
</comment>
<keyword evidence="6" id="KW-1185">Reference proteome</keyword>
<dbReference type="PANTHER" id="PTHR30005">
    <property type="entry name" value="EXOPOLYPHOSPHATASE"/>
    <property type="match status" value="1"/>
</dbReference>
<dbReference type="Gene3D" id="1.10.3210.10">
    <property type="entry name" value="Hypothetical protein af1432"/>
    <property type="match status" value="1"/>
</dbReference>
<feature type="domain" description="Ppx/GppA phosphatase C-terminal" evidence="4">
    <location>
        <begin position="322"/>
        <end position="493"/>
    </location>
</feature>
<dbReference type="Pfam" id="PF21447">
    <property type="entry name" value="Ppx-GppA_III"/>
    <property type="match status" value="1"/>
</dbReference>
<dbReference type="SUPFAM" id="SSF53067">
    <property type="entry name" value="Actin-like ATPase domain"/>
    <property type="match status" value="2"/>
</dbReference>
<name>A0A0M2SZE9_9BACI</name>
<dbReference type="InterPro" id="IPR043129">
    <property type="entry name" value="ATPase_NBD"/>
</dbReference>
<dbReference type="RefSeq" id="WP_046521875.1">
    <property type="nucleotide sequence ID" value="NZ_LAYY01000001.1"/>
</dbReference>
<evidence type="ECO:0000256" key="2">
    <source>
        <dbReference type="ARBA" id="ARBA00022801"/>
    </source>
</evidence>
<evidence type="ECO:0000313" key="5">
    <source>
        <dbReference type="EMBL" id="KKK39934.1"/>
    </source>
</evidence>
<dbReference type="Gene3D" id="3.30.420.40">
    <property type="match status" value="1"/>
</dbReference>
<dbReference type="EMBL" id="LAYY01000001">
    <property type="protein sequence ID" value="KKK39934.1"/>
    <property type="molecule type" value="Genomic_DNA"/>
</dbReference>
<dbReference type="Pfam" id="PF02541">
    <property type="entry name" value="Ppx-GppA"/>
    <property type="match status" value="1"/>
</dbReference>
<evidence type="ECO:0000256" key="1">
    <source>
        <dbReference type="ARBA" id="ARBA00007125"/>
    </source>
</evidence>
<dbReference type="Gene3D" id="3.30.420.150">
    <property type="entry name" value="Exopolyphosphatase. Domain 2"/>
    <property type="match status" value="1"/>
</dbReference>
<dbReference type="InterPro" id="IPR048950">
    <property type="entry name" value="Ppx_GppA_C"/>
</dbReference>
<keyword evidence="2" id="KW-0378">Hydrolase</keyword>
<dbReference type="PANTHER" id="PTHR30005:SF0">
    <property type="entry name" value="RETROGRADE REGULATION PROTEIN 2"/>
    <property type="match status" value="1"/>
</dbReference>
<dbReference type="SUPFAM" id="SSF109604">
    <property type="entry name" value="HD-domain/PDEase-like"/>
    <property type="match status" value="1"/>
</dbReference>
<dbReference type="CDD" id="cd24052">
    <property type="entry name" value="ASKHA_NBD_HpPPX-GppA-like"/>
    <property type="match status" value="1"/>
</dbReference>
<dbReference type="Proteomes" id="UP000034166">
    <property type="component" value="Unassembled WGS sequence"/>
</dbReference>
<evidence type="ECO:0000259" key="4">
    <source>
        <dbReference type="Pfam" id="PF21447"/>
    </source>
</evidence>
<dbReference type="PIRSF" id="PIRSF001267">
    <property type="entry name" value="Pyrophosphatase_GppA_Ppx"/>
    <property type="match status" value="1"/>
</dbReference>
<reference evidence="5 6" key="1">
    <citation type="submission" date="2015-04" db="EMBL/GenBank/DDBJ databases">
        <title>Taxonomic description and genome sequence of Bacillus campisalis sp. nov., a novel member of the genus Bacillus isolated from solar saltern.</title>
        <authorList>
            <person name="Mathan Kumar R."/>
            <person name="Kaur G."/>
            <person name="Kumar A."/>
            <person name="Singh N.K."/>
            <person name="Kaur N."/>
            <person name="Kumar N."/>
            <person name="Mayilraj S."/>
        </authorList>
    </citation>
    <scope>NUCLEOTIDE SEQUENCE [LARGE SCALE GENOMIC DNA]</scope>
    <source>
        <strain evidence="5 6">SA2-6</strain>
    </source>
</reference>
<evidence type="ECO:0000259" key="3">
    <source>
        <dbReference type="Pfam" id="PF02541"/>
    </source>
</evidence>
<dbReference type="InterPro" id="IPR030673">
    <property type="entry name" value="PyroPPase_GppA_Ppx"/>
</dbReference>
<gene>
    <name evidence="5" type="ORF">WQ57_01285</name>
</gene>
<protein>
    <submittedName>
        <fullName evidence="5">Uncharacterized protein</fullName>
    </submittedName>
</protein>
<dbReference type="AlphaFoldDB" id="A0A0M2SZE9"/>
<evidence type="ECO:0000313" key="6">
    <source>
        <dbReference type="Proteomes" id="UP000034166"/>
    </source>
</evidence>
<dbReference type="GO" id="GO:0016787">
    <property type="term" value="F:hydrolase activity"/>
    <property type="evidence" value="ECO:0007669"/>
    <property type="project" value="UniProtKB-KW"/>
</dbReference>
<dbReference type="GO" id="GO:0006357">
    <property type="term" value="P:regulation of transcription by RNA polymerase II"/>
    <property type="evidence" value="ECO:0007669"/>
    <property type="project" value="TreeGrafter"/>
</dbReference>
<feature type="domain" description="Ppx/GppA phosphatase N-terminal" evidence="3">
    <location>
        <begin position="20"/>
        <end position="302"/>
    </location>
</feature>
<dbReference type="InterPro" id="IPR003695">
    <property type="entry name" value="Ppx_GppA_N"/>
</dbReference>
<dbReference type="InterPro" id="IPR050273">
    <property type="entry name" value="GppA/Ppx_hydrolase"/>
</dbReference>